<feature type="region of interest" description="Disordered" evidence="2">
    <location>
        <begin position="465"/>
        <end position="490"/>
    </location>
</feature>
<evidence type="ECO:0000313" key="3">
    <source>
        <dbReference type="EMBL" id="KAK7446692.1"/>
    </source>
</evidence>
<keyword evidence="1" id="KW-0175">Coiled coil</keyword>
<evidence type="ECO:0000256" key="2">
    <source>
        <dbReference type="SAM" id="MobiDB-lite"/>
    </source>
</evidence>
<dbReference type="EMBL" id="JBANRG010000043">
    <property type="protein sequence ID" value="KAK7446692.1"/>
    <property type="molecule type" value="Genomic_DNA"/>
</dbReference>
<comment type="caution">
    <text evidence="3">The sequence shown here is derived from an EMBL/GenBank/DDBJ whole genome shotgun (WGS) entry which is preliminary data.</text>
</comment>
<feature type="coiled-coil region" evidence="1">
    <location>
        <begin position="52"/>
        <end position="100"/>
    </location>
</feature>
<evidence type="ECO:0000313" key="4">
    <source>
        <dbReference type="Proteomes" id="UP001498398"/>
    </source>
</evidence>
<gene>
    <name evidence="3" type="ORF">VKT23_014387</name>
</gene>
<evidence type="ECO:0000256" key="1">
    <source>
        <dbReference type="SAM" id="Coils"/>
    </source>
</evidence>
<protein>
    <submittedName>
        <fullName evidence="3">Uncharacterized protein</fullName>
    </submittedName>
</protein>
<name>A0ABR1J5C5_9AGAR</name>
<feature type="region of interest" description="Disordered" evidence="2">
    <location>
        <begin position="142"/>
        <end position="170"/>
    </location>
</feature>
<feature type="compositionally biased region" description="Polar residues" evidence="2">
    <location>
        <begin position="465"/>
        <end position="486"/>
    </location>
</feature>
<organism evidence="3 4">
    <name type="scientific">Marasmiellus scandens</name>
    <dbReference type="NCBI Taxonomy" id="2682957"/>
    <lineage>
        <taxon>Eukaryota</taxon>
        <taxon>Fungi</taxon>
        <taxon>Dikarya</taxon>
        <taxon>Basidiomycota</taxon>
        <taxon>Agaricomycotina</taxon>
        <taxon>Agaricomycetes</taxon>
        <taxon>Agaricomycetidae</taxon>
        <taxon>Agaricales</taxon>
        <taxon>Marasmiineae</taxon>
        <taxon>Omphalotaceae</taxon>
        <taxon>Marasmiellus</taxon>
    </lineage>
</organism>
<keyword evidence="4" id="KW-1185">Reference proteome</keyword>
<sequence>MSTIPPVAQPYSTSPVLQQVSSTTFRSTNAPASLTNAPASLEHNKSLPFSLKVELENQITSLENLNRALQLDMDVITQKYQRNEQELEILTKNYDKLLERLETIVISSNSRLPFTSYTRPAPLNRNAYEDVTYWTQSEYNKDKNAVSGDTDALSTQKRGRGRPRRSTSSEEQILSYPFLQDEYGQPMDAQQIANANGVAQRCFQALDDLQPSRIPTTFTGLAQDCFEYIKIIIYNEFFKFQLCDVTAWKFKLWLQNVFNAWNNARKKKIKGSVSEPCPDSSLLDDPSLLTMDDDDFRSTSVEEKYDMAVIEKASALQDSTPSPMTDTPEPVAIALIDPFEPLTSSTSMMAVATADSSTSPEQDVPPSPVIDTTTPASFFTSTSSRSLLDNFISFSNPGVPPTPSTSSSALLSGPLPVLPPSGTLPPLSLLTLTKSPSTDQEDISLWGHAFVHVPMATTMTASVNPSQTSQANEPLQGILSNPQPVASGSRAKKKIVKPRAGALSSCNANDVHRNLMIEAFNRANLNGGDGNEFKEWKGKLTGMEIAEFDRQAQEQKKAANANGARPTKRRVGRLVGINDTHTEMTPLM</sequence>
<reference evidence="3 4" key="1">
    <citation type="submission" date="2024-01" db="EMBL/GenBank/DDBJ databases">
        <title>A draft genome for the cacao thread blight pathogen Marasmiellus scandens.</title>
        <authorList>
            <person name="Baruah I.K."/>
            <person name="Leung J."/>
            <person name="Bukari Y."/>
            <person name="Amoako-Attah I."/>
            <person name="Meinhardt L.W."/>
            <person name="Bailey B.A."/>
            <person name="Cohen S.P."/>
        </authorList>
    </citation>
    <scope>NUCLEOTIDE SEQUENCE [LARGE SCALE GENOMIC DNA]</scope>
    <source>
        <strain evidence="3 4">GH-19</strain>
    </source>
</reference>
<accession>A0ABR1J5C5</accession>
<proteinExistence type="predicted"/>
<dbReference type="Proteomes" id="UP001498398">
    <property type="component" value="Unassembled WGS sequence"/>
</dbReference>